<dbReference type="EMBL" id="FNCA01000007">
    <property type="protein sequence ID" value="SDG12518.1"/>
    <property type="molecule type" value="Genomic_DNA"/>
</dbReference>
<sequence length="347" mass="38344">MSLENYGILKGKPKDWKKGKGKNAHYQILVDDGKNEHRVAVNVNSRVAPSELLYFVDDNFSHPMIEKLPQLETGYRNVDRSSRDLRLDYVRGGLFDTSKMVPLECDIPGPSNDLNELIQKYVEKAADMNGGMIYAFGERWGPETFLPDSFFGFRPGSGIHDIHMNQGNSEKWEYDDAPYQDGGLLIHLPEENRWVAIFLAFQSQCFNTDDITGHCLPDVPVQKVPETSSQTCEVEVSESIEAGSVIIVGALINPDGVDSGKESVTLFNASPKSVDLAGWSIKDAAGRKSHLKGEIRAGSGTRILLSGKGVILSNSGGSISLFDDQGKLMHEVKYSSREVRSGWTIVF</sequence>
<accession>A0A7Z7AY08</accession>
<dbReference type="PROSITE" id="PS51841">
    <property type="entry name" value="LTD"/>
    <property type="match status" value="1"/>
</dbReference>
<dbReference type="InterPro" id="IPR019268">
    <property type="entry name" value="DUF2278"/>
</dbReference>
<dbReference type="InterPro" id="IPR036415">
    <property type="entry name" value="Lamin_tail_dom_sf"/>
</dbReference>
<reference evidence="2 3" key="1">
    <citation type="submission" date="2016-10" db="EMBL/GenBank/DDBJ databases">
        <authorList>
            <person name="Varghese N."/>
            <person name="Submissions S."/>
        </authorList>
    </citation>
    <scope>NUCLEOTIDE SEQUENCE [LARGE SCALE GENOMIC DNA]</scope>
    <source>
        <strain evidence="2 3">PL 12/M</strain>
    </source>
</reference>
<dbReference type="Pfam" id="PF00932">
    <property type="entry name" value="LTD"/>
    <property type="match status" value="1"/>
</dbReference>
<evidence type="ECO:0000313" key="2">
    <source>
        <dbReference type="EMBL" id="SDG12518.1"/>
    </source>
</evidence>
<feature type="domain" description="LTD" evidence="1">
    <location>
        <begin position="228"/>
        <end position="347"/>
    </location>
</feature>
<organism evidence="2 3">
    <name type="scientific">Methanolobus vulcani</name>
    <dbReference type="NCBI Taxonomy" id="38026"/>
    <lineage>
        <taxon>Archaea</taxon>
        <taxon>Methanobacteriati</taxon>
        <taxon>Methanobacteriota</taxon>
        <taxon>Stenosarchaea group</taxon>
        <taxon>Methanomicrobia</taxon>
        <taxon>Methanosarcinales</taxon>
        <taxon>Methanosarcinaceae</taxon>
        <taxon>Methanolobus</taxon>
    </lineage>
</organism>
<dbReference type="RefSeq" id="WP_091710522.1">
    <property type="nucleotide sequence ID" value="NZ_FNCA01000007.1"/>
</dbReference>
<proteinExistence type="predicted"/>
<evidence type="ECO:0000259" key="1">
    <source>
        <dbReference type="PROSITE" id="PS51841"/>
    </source>
</evidence>
<dbReference type="SUPFAM" id="SSF74853">
    <property type="entry name" value="Lamin A/C globular tail domain"/>
    <property type="match status" value="1"/>
</dbReference>
<keyword evidence="3" id="KW-1185">Reference proteome</keyword>
<dbReference type="InterPro" id="IPR001322">
    <property type="entry name" value="Lamin_tail_dom"/>
</dbReference>
<dbReference type="Gene3D" id="2.60.40.1260">
    <property type="entry name" value="Lamin Tail domain"/>
    <property type="match status" value="1"/>
</dbReference>
<name>A0A7Z7AY08_9EURY</name>
<dbReference type="Pfam" id="PF10042">
    <property type="entry name" value="DUF2278"/>
    <property type="match status" value="1"/>
</dbReference>
<dbReference type="Proteomes" id="UP000199259">
    <property type="component" value="Unassembled WGS sequence"/>
</dbReference>
<gene>
    <name evidence="2" type="ORF">SAMN04488589_2238</name>
</gene>
<dbReference type="AlphaFoldDB" id="A0A7Z7AY08"/>
<evidence type="ECO:0000313" key="3">
    <source>
        <dbReference type="Proteomes" id="UP000199259"/>
    </source>
</evidence>
<protein>
    <submittedName>
        <fullName evidence="2">Uncharacterized protein YukJ</fullName>
    </submittedName>
</protein>
<dbReference type="OrthoDB" id="124156at2157"/>
<comment type="caution">
    <text evidence="2">The sequence shown here is derived from an EMBL/GenBank/DDBJ whole genome shotgun (WGS) entry which is preliminary data.</text>
</comment>